<sequence length="99" mass="10736">MIVSIKAVKVIKEEEHKKLIERFVNIVEDAHQDLPRLGLEKGITTTSSKKAIEYDVTVGASSVQSVGGTVCRSSVTSTERAGDDAESDENEQRGKDDSS</sequence>
<organism evidence="2 3">
    <name type="scientific">Paramuricea clavata</name>
    <name type="common">Red gorgonian</name>
    <name type="synonym">Violescent sea-whip</name>
    <dbReference type="NCBI Taxonomy" id="317549"/>
    <lineage>
        <taxon>Eukaryota</taxon>
        <taxon>Metazoa</taxon>
        <taxon>Cnidaria</taxon>
        <taxon>Anthozoa</taxon>
        <taxon>Octocorallia</taxon>
        <taxon>Malacalcyonacea</taxon>
        <taxon>Plexauridae</taxon>
        <taxon>Paramuricea</taxon>
    </lineage>
</organism>
<gene>
    <name evidence="2" type="ORF">PACLA_8A043119</name>
</gene>
<proteinExistence type="predicted"/>
<reference evidence="2" key="1">
    <citation type="submission" date="2020-04" db="EMBL/GenBank/DDBJ databases">
        <authorList>
            <person name="Alioto T."/>
            <person name="Alioto T."/>
            <person name="Gomez Garrido J."/>
        </authorList>
    </citation>
    <scope>NUCLEOTIDE SEQUENCE</scope>
    <source>
        <strain evidence="2">A484AB</strain>
    </source>
</reference>
<evidence type="ECO:0000313" key="2">
    <source>
        <dbReference type="EMBL" id="CAB4027722.1"/>
    </source>
</evidence>
<keyword evidence="3" id="KW-1185">Reference proteome</keyword>
<dbReference type="Proteomes" id="UP001152795">
    <property type="component" value="Unassembled WGS sequence"/>
</dbReference>
<feature type="region of interest" description="Disordered" evidence="1">
    <location>
        <begin position="68"/>
        <end position="99"/>
    </location>
</feature>
<feature type="compositionally biased region" description="Basic and acidic residues" evidence="1">
    <location>
        <begin position="90"/>
        <end position="99"/>
    </location>
</feature>
<evidence type="ECO:0000313" key="3">
    <source>
        <dbReference type="Proteomes" id="UP001152795"/>
    </source>
</evidence>
<accession>A0A6S7KKC5</accession>
<feature type="compositionally biased region" description="Polar residues" evidence="1">
    <location>
        <begin position="68"/>
        <end position="79"/>
    </location>
</feature>
<dbReference type="AlphaFoldDB" id="A0A6S7KKC5"/>
<comment type="caution">
    <text evidence="2">The sequence shown here is derived from an EMBL/GenBank/DDBJ whole genome shotgun (WGS) entry which is preliminary data.</text>
</comment>
<protein>
    <submittedName>
        <fullName evidence="2">Uncharacterized protein</fullName>
    </submittedName>
</protein>
<dbReference type="EMBL" id="CACRXK020014979">
    <property type="protein sequence ID" value="CAB4027722.1"/>
    <property type="molecule type" value="Genomic_DNA"/>
</dbReference>
<name>A0A6S7KKC5_PARCT</name>
<evidence type="ECO:0000256" key="1">
    <source>
        <dbReference type="SAM" id="MobiDB-lite"/>
    </source>
</evidence>